<organism evidence="2 3">
    <name type="scientific">Kitasatospora gansuensis</name>
    <dbReference type="NCBI Taxonomy" id="258050"/>
    <lineage>
        <taxon>Bacteria</taxon>
        <taxon>Bacillati</taxon>
        <taxon>Actinomycetota</taxon>
        <taxon>Actinomycetes</taxon>
        <taxon>Kitasatosporales</taxon>
        <taxon>Streptomycetaceae</taxon>
        <taxon>Kitasatospora</taxon>
    </lineage>
</organism>
<comment type="caution">
    <text evidence="2">The sequence shown here is derived from an EMBL/GenBank/DDBJ whole genome shotgun (WGS) entry which is preliminary data.</text>
</comment>
<dbReference type="InterPro" id="IPR025309">
    <property type="entry name" value="KTSC_dom"/>
</dbReference>
<proteinExistence type="predicted"/>
<accession>A0A7W7SDM1</accession>
<evidence type="ECO:0000313" key="2">
    <source>
        <dbReference type="EMBL" id="MBB4948142.1"/>
    </source>
</evidence>
<dbReference type="EMBL" id="JACHJR010000001">
    <property type="protein sequence ID" value="MBB4948142.1"/>
    <property type="molecule type" value="Genomic_DNA"/>
</dbReference>
<dbReference type="Pfam" id="PF13619">
    <property type="entry name" value="KTSC"/>
    <property type="match status" value="1"/>
</dbReference>
<feature type="domain" description="KTSC" evidence="1">
    <location>
        <begin position="7"/>
        <end position="62"/>
    </location>
</feature>
<dbReference type="Proteomes" id="UP000573327">
    <property type="component" value="Unassembled WGS sequence"/>
</dbReference>
<dbReference type="RefSeq" id="WP_184917183.1">
    <property type="nucleotide sequence ID" value="NZ_JACHJR010000001.1"/>
</dbReference>
<name>A0A7W7SDM1_9ACTN</name>
<sequence length="68" mass="7911">MNRQRVESSCLRSVGHQGTTLELEFHSGSVYRYLGVPPEVHRSLLAAPSLGRHFHQHIRDHYPYERLT</sequence>
<dbReference type="AlphaFoldDB" id="A0A7W7SDM1"/>
<reference evidence="2 3" key="1">
    <citation type="submission" date="2020-08" db="EMBL/GenBank/DDBJ databases">
        <title>Sequencing the genomes of 1000 actinobacteria strains.</title>
        <authorList>
            <person name="Klenk H.-P."/>
        </authorList>
    </citation>
    <scope>NUCLEOTIDE SEQUENCE [LARGE SCALE GENOMIC DNA]</scope>
    <source>
        <strain evidence="2 3">DSM 44786</strain>
    </source>
</reference>
<keyword evidence="3" id="KW-1185">Reference proteome</keyword>
<gene>
    <name evidence="2" type="ORF">F4556_003677</name>
</gene>
<evidence type="ECO:0000259" key="1">
    <source>
        <dbReference type="Pfam" id="PF13619"/>
    </source>
</evidence>
<protein>
    <recommendedName>
        <fullName evidence="1">KTSC domain-containing protein</fullName>
    </recommendedName>
</protein>
<evidence type="ECO:0000313" key="3">
    <source>
        <dbReference type="Proteomes" id="UP000573327"/>
    </source>
</evidence>